<evidence type="ECO:0000256" key="6">
    <source>
        <dbReference type="ARBA" id="ARBA00023136"/>
    </source>
</evidence>
<evidence type="ECO:0000256" key="1">
    <source>
        <dbReference type="ARBA" id="ARBA00002523"/>
    </source>
</evidence>
<evidence type="ECO:0000259" key="12">
    <source>
        <dbReference type="Pfam" id="PF13206"/>
    </source>
</evidence>
<dbReference type="GO" id="GO:0098552">
    <property type="term" value="C:side of membrane"/>
    <property type="evidence" value="ECO:0007669"/>
    <property type="project" value="UniProtKB-KW"/>
</dbReference>
<evidence type="ECO:0000256" key="4">
    <source>
        <dbReference type="ARBA" id="ARBA00022622"/>
    </source>
</evidence>
<reference evidence="13" key="1">
    <citation type="submission" date="2016-08" db="EMBL/GenBank/DDBJ databases">
        <title>VSG repertoire of Trypanosoma brucei EATRO 1125.</title>
        <authorList>
            <person name="Cross G.A."/>
        </authorList>
    </citation>
    <scope>NUCLEOTIDE SEQUENCE</scope>
    <source>
        <strain evidence="13">EATRO 1125</strain>
    </source>
</reference>
<feature type="chain" id="PRO_5013176019" evidence="11">
    <location>
        <begin position="21"/>
        <end position="478"/>
    </location>
</feature>
<accession>A0A1J0R4G6</accession>
<dbReference type="AlphaFoldDB" id="A0A1J0R4G6"/>
<keyword evidence="9" id="KW-0175">Coiled coil</keyword>
<keyword evidence="4" id="KW-0336">GPI-anchor</keyword>
<keyword evidence="3" id="KW-1003">Cell membrane</keyword>
<keyword evidence="6" id="KW-0472">Membrane</keyword>
<evidence type="ECO:0000256" key="11">
    <source>
        <dbReference type="SAM" id="SignalP"/>
    </source>
</evidence>
<dbReference type="InterPro" id="IPR025932">
    <property type="entry name" value="Trypano_VSG_B_N_dom"/>
</dbReference>
<evidence type="ECO:0000256" key="8">
    <source>
        <dbReference type="ARBA" id="ARBA00023288"/>
    </source>
</evidence>
<evidence type="ECO:0000256" key="2">
    <source>
        <dbReference type="ARBA" id="ARBA00004609"/>
    </source>
</evidence>
<feature type="compositionally biased region" description="Basic and acidic residues" evidence="10">
    <location>
        <begin position="453"/>
        <end position="464"/>
    </location>
</feature>
<feature type="domain" description="Trypanosome variant surface glycoprotein B-type N-terminal" evidence="12">
    <location>
        <begin position="13"/>
        <end position="422"/>
    </location>
</feature>
<feature type="coiled-coil region" evidence="9">
    <location>
        <begin position="402"/>
        <end position="429"/>
    </location>
</feature>
<feature type="region of interest" description="Disordered" evidence="10">
    <location>
        <begin position="445"/>
        <end position="464"/>
    </location>
</feature>
<name>A0A1J0R4G6_9TRYP</name>
<keyword evidence="8" id="KW-0449">Lipoprotein</keyword>
<keyword evidence="5 11" id="KW-0732">Signal</keyword>
<keyword evidence="7" id="KW-0325">Glycoprotein</keyword>
<proteinExistence type="predicted"/>
<dbReference type="Pfam" id="PF13206">
    <property type="entry name" value="VSG_B"/>
    <property type="match status" value="1"/>
</dbReference>
<feature type="signal peptide" evidence="11">
    <location>
        <begin position="1"/>
        <end position="20"/>
    </location>
</feature>
<dbReference type="EMBL" id="KX698764">
    <property type="protein sequence ID" value="APD72720.1"/>
    <property type="molecule type" value="Genomic_DNA"/>
</dbReference>
<evidence type="ECO:0000313" key="13">
    <source>
        <dbReference type="EMBL" id="APD72720.1"/>
    </source>
</evidence>
<protein>
    <submittedName>
        <fullName evidence="13">Variant surface glycoprotein 1125.1115</fullName>
    </submittedName>
</protein>
<evidence type="ECO:0000256" key="9">
    <source>
        <dbReference type="SAM" id="Coils"/>
    </source>
</evidence>
<evidence type="ECO:0000256" key="5">
    <source>
        <dbReference type="ARBA" id="ARBA00022729"/>
    </source>
</evidence>
<evidence type="ECO:0000256" key="10">
    <source>
        <dbReference type="SAM" id="MobiDB-lite"/>
    </source>
</evidence>
<sequence length="478" mass="51221">MQPQHLAALFAKLFLIAVLATRCAQSAGENAKEFMDLCTLYKLVTQPIPKVEVGAGEKGENSQSPETKMNLIVDRMTKMNLTLAPTEVTAHFKASDPATGWKALPDSHELKVYFGKEADLDNLNKQYDELMGDGGTDLRKVFEVPIAEDKKKRLRKPAAHLTKESEALKETFNVRLQKLNAAREQARLALITALAGAATAAALTPEQKNGDEPCDPAITNANFPWRPRAQRDGNCATAAASGAKAGETIAGDIVCLCHSQADNTNAACSENSPATPTTITGDEQAAASANANWQTLKDKCTEVLAGHELHLSAAALSEALAAFKAPLCTNMRSQTNALTTEGGQPVTRQTFYGVYVSKGGNGPTCTSASFTTTTDNTGVCINYEELLKPGKEITWITSVKKAQKHLQEAEALSGEIKALLSQAHNLQNQMETVFLMDNLLAPPAAPGQATTRTDQKAAEEQNKCAKFKGNETECTNNG</sequence>
<comment type="function">
    <text evidence="1">VSG forms a coat on the surface of the parasite. The trypanosome evades the immune response of the host by expressing a series of antigenically distinct VSGs from an estimated 1000 VSG genes.</text>
</comment>
<evidence type="ECO:0000256" key="7">
    <source>
        <dbReference type="ARBA" id="ARBA00023180"/>
    </source>
</evidence>
<evidence type="ECO:0000256" key="3">
    <source>
        <dbReference type="ARBA" id="ARBA00022475"/>
    </source>
</evidence>
<organism evidence="13">
    <name type="scientific">Trypanosoma brucei</name>
    <dbReference type="NCBI Taxonomy" id="5691"/>
    <lineage>
        <taxon>Eukaryota</taxon>
        <taxon>Discoba</taxon>
        <taxon>Euglenozoa</taxon>
        <taxon>Kinetoplastea</taxon>
        <taxon>Metakinetoplastina</taxon>
        <taxon>Trypanosomatida</taxon>
        <taxon>Trypanosomatidae</taxon>
        <taxon>Trypanosoma</taxon>
    </lineage>
</organism>
<dbReference type="VEuPathDB" id="TriTrypDB:Tb427_000112900"/>
<comment type="subcellular location">
    <subcellularLocation>
        <location evidence="2">Cell membrane</location>
        <topology evidence="2">Lipid-anchor</topology>
        <topology evidence="2">GPI-anchor</topology>
    </subcellularLocation>
</comment>
<dbReference type="GO" id="GO:0005886">
    <property type="term" value="C:plasma membrane"/>
    <property type="evidence" value="ECO:0007669"/>
    <property type="project" value="UniProtKB-SubCell"/>
</dbReference>